<feature type="compositionally biased region" description="Basic and acidic residues" evidence="3">
    <location>
        <begin position="877"/>
        <end position="886"/>
    </location>
</feature>
<evidence type="ECO:0000313" key="6">
    <source>
        <dbReference type="Proteomes" id="UP001370758"/>
    </source>
</evidence>
<feature type="compositionally biased region" description="Pro residues" evidence="3">
    <location>
        <begin position="110"/>
        <end position="124"/>
    </location>
</feature>
<feature type="compositionally biased region" description="Low complexity" evidence="3">
    <location>
        <begin position="443"/>
        <end position="455"/>
    </location>
</feature>
<gene>
    <name evidence="5" type="ORF">TWF481_004635</name>
</gene>
<feature type="compositionally biased region" description="Low complexity" evidence="3">
    <location>
        <begin position="669"/>
        <end position="684"/>
    </location>
</feature>
<evidence type="ECO:0000256" key="1">
    <source>
        <dbReference type="ARBA" id="ARBA00022443"/>
    </source>
</evidence>
<evidence type="ECO:0000259" key="4">
    <source>
        <dbReference type="PROSITE" id="PS50002"/>
    </source>
</evidence>
<feature type="region of interest" description="Disordered" evidence="3">
    <location>
        <begin position="58"/>
        <end position="398"/>
    </location>
</feature>
<dbReference type="PRINTS" id="PR00452">
    <property type="entry name" value="SH3DOMAIN"/>
</dbReference>
<feature type="region of interest" description="Disordered" evidence="3">
    <location>
        <begin position="427"/>
        <end position="886"/>
    </location>
</feature>
<dbReference type="InterPro" id="IPR036028">
    <property type="entry name" value="SH3-like_dom_sf"/>
</dbReference>
<accession>A0AAV9WM85</accession>
<dbReference type="PANTHER" id="PTHR46026">
    <property type="entry name" value="RHO-TYPE GUANINE NUCLEOTIDE EXCHANGE FACTOR, ISOFORM F"/>
    <property type="match status" value="1"/>
</dbReference>
<feature type="compositionally biased region" description="Basic and acidic residues" evidence="3">
    <location>
        <begin position="279"/>
        <end position="290"/>
    </location>
</feature>
<dbReference type="PANTHER" id="PTHR46026:SF1">
    <property type="entry name" value="RHO-TYPE GUANINE NUCLEOTIDE EXCHANGE FACTOR, ISOFORM F"/>
    <property type="match status" value="1"/>
</dbReference>
<dbReference type="Pfam" id="PF00018">
    <property type="entry name" value="SH3_1"/>
    <property type="match status" value="1"/>
</dbReference>
<dbReference type="Proteomes" id="UP001370758">
    <property type="component" value="Unassembled WGS sequence"/>
</dbReference>
<feature type="compositionally biased region" description="Basic and acidic residues" evidence="3">
    <location>
        <begin position="62"/>
        <end position="71"/>
    </location>
</feature>
<evidence type="ECO:0000313" key="5">
    <source>
        <dbReference type="EMBL" id="KAK6509912.1"/>
    </source>
</evidence>
<feature type="compositionally biased region" description="Basic and acidic residues" evidence="3">
    <location>
        <begin position="815"/>
        <end position="824"/>
    </location>
</feature>
<feature type="compositionally biased region" description="Acidic residues" evidence="3">
    <location>
        <begin position="836"/>
        <end position="845"/>
    </location>
</feature>
<feature type="compositionally biased region" description="Basic residues" evidence="3">
    <location>
        <begin position="269"/>
        <end position="278"/>
    </location>
</feature>
<feature type="compositionally biased region" description="Pro residues" evidence="3">
    <location>
        <begin position="685"/>
        <end position="694"/>
    </location>
</feature>
<name>A0AAV9WM85_9PEZI</name>
<dbReference type="Pfam" id="PF25459">
    <property type="entry name" value="AIM3_BBC1_C"/>
    <property type="match status" value="1"/>
</dbReference>
<sequence>MSAGPPYTVCALYDYSSPHEDDLNFTTGQKIRVTEEEGTDWLHGQYRDNQGALHQGIFPKNYVERVEEPEPPKLPPVPVRPQHDDSKKAAPPAAPADEPVKSPPKQTAPVPAPVAPVEQNPPPKEQQQPTNRKSFVAPRTKSENPKPPLSPTSAEEEDKPVGSFRDRIAAFNRSTATPLAPTHGQPRSSGFVKKPFVPPPPSKNAFIPPAQQHVEPRRDTESRPPVPKEPPVNRQDEPSPQEEPPKVSSLKDRIAMLQSVQLNPAMGGKPKKPPKPPPKKKEELAPKPEPQEASQLPEVASEGDTSLPRASLEAPRNSNEAARENQGTARESNNDIEGTQESQNVPGQHDSSKPEAAKLSEGAGDTEKGEGEGVEAEGDEAEEEEEEEEEVDPEIARRLAIRERIMKMSMSGGMGGMGGMYGGIPMMGGPAAYRPPPKTPKLEPSVEPEPSSSSSGPPPEQFRMIPILPMGRAPVPPLPTQAATDSDADDQSARSPRPKHESDTDSPVKDAPTEDESTIPEPSAPKASQPSLESEADDEPTSPIKPNSRDSRPPPPPPPSAPPPIKNSAGGANATEGSESDDEMSGDDPKASVTSPVAQELPSVPRRPSMGVAPPPPPPQRPDVLDTNAMKRTSVIGSPPLLPDSPSTPMNIKRASYISKGGQMPPVPLSAAPVPAPPTSSATRGPPPPPPAAPPVRRSVEETRPDHGDDDDDEEVTEYEGDIDTELDDSNKPFKDSLGPHGSARQNEEDAEQSDETPLPSPQLQTAPPPPRQAPGLPPPPPPPPPPPTSVSPPVVDILPSIPPPPLPPTSPPMTRRELPERTRPISYIRVPPTFPEDEEEEFNDASDNQGASIRQEKSHARPSEDRPRASMSSSRRSVDLSRSLHDTSFQARDEDLGLATNWWTQEATPPPTFQNRGKDVYYEIEDTTTTKRGGRAHITRDVYILYSDYSQTIVTARFDRDSPANVSLEQRHEPPPQPLRQDKLEEAWSTFGKSILDGAKSLENKVVGDGNPSALPGELIKDASGALAPIGNKAYGVTVYQNLGNATIQQLDEIRGGDIITFRNAKFQGHKGGLHQKYNLDLSKTDHVGVVYDWDGTKKKIRIFEQGRESKKVKLESFRIGDLRSGEVKIWRVVGRSWVNW</sequence>
<dbReference type="CDD" id="cd11887">
    <property type="entry name" value="SH3_Bbc1"/>
    <property type="match status" value="1"/>
</dbReference>
<evidence type="ECO:0000256" key="2">
    <source>
        <dbReference type="PROSITE-ProRule" id="PRU00192"/>
    </source>
</evidence>
<feature type="compositionally biased region" description="Basic and acidic residues" evidence="3">
    <location>
        <begin position="855"/>
        <end position="869"/>
    </location>
</feature>
<dbReference type="Gene3D" id="2.30.30.40">
    <property type="entry name" value="SH3 Domains"/>
    <property type="match status" value="1"/>
</dbReference>
<feature type="compositionally biased region" description="Polar residues" evidence="3">
    <location>
        <begin position="316"/>
        <end position="346"/>
    </location>
</feature>
<feature type="compositionally biased region" description="Pro residues" evidence="3">
    <location>
        <begin position="767"/>
        <end position="791"/>
    </location>
</feature>
<dbReference type="SMART" id="SM00326">
    <property type="entry name" value="SH3"/>
    <property type="match status" value="1"/>
</dbReference>
<keyword evidence="1 2" id="KW-0728">SH3 domain</keyword>
<feature type="compositionally biased region" description="Pro residues" evidence="3">
    <location>
        <begin position="801"/>
        <end position="812"/>
    </location>
</feature>
<keyword evidence="6" id="KW-1185">Reference proteome</keyword>
<feature type="compositionally biased region" description="Pro residues" evidence="3">
    <location>
        <begin position="553"/>
        <end position="565"/>
    </location>
</feature>
<protein>
    <recommendedName>
        <fullName evidence="4">SH3 domain-containing protein</fullName>
    </recommendedName>
</protein>
<dbReference type="AlphaFoldDB" id="A0AAV9WM85"/>
<evidence type="ECO:0000256" key="3">
    <source>
        <dbReference type="SAM" id="MobiDB-lite"/>
    </source>
</evidence>
<feature type="compositionally biased region" description="Basic and acidic residues" evidence="3">
    <location>
        <begin position="698"/>
        <end position="707"/>
    </location>
</feature>
<proteinExistence type="predicted"/>
<organism evidence="5 6">
    <name type="scientific">Arthrobotrys musiformis</name>
    <dbReference type="NCBI Taxonomy" id="47236"/>
    <lineage>
        <taxon>Eukaryota</taxon>
        <taxon>Fungi</taxon>
        <taxon>Dikarya</taxon>
        <taxon>Ascomycota</taxon>
        <taxon>Pezizomycotina</taxon>
        <taxon>Orbiliomycetes</taxon>
        <taxon>Orbiliales</taxon>
        <taxon>Orbiliaceae</taxon>
        <taxon>Arthrobotrys</taxon>
    </lineage>
</organism>
<dbReference type="EMBL" id="JAVHJL010000002">
    <property type="protein sequence ID" value="KAK6509912.1"/>
    <property type="molecule type" value="Genomic_DNA"/>
</dbReference>
<feature type="compositionally biased region" description="Acidic residues" evidence="3">
    <location>
        <begin position="372"/>
        <end position="393"/>
    </location>
</feature>
<dbReference type="InterPro" id="IPR057402">
    <property type="entry name" value="AIM3_BBC1_C"/>
</dbReference>
<dbReference type="InterPro" id="IPR035552">
    <property type="entry name" value="Mti1_SH3"/>
</dbReference>
<feature type="domain" description="SH3" evidence="4">
    <location>
        <begin position="4"/>
        <end position="68"/>
    </location>
</feature>
<comment type="caution">
    <text evidence="5">The sequence shown here is derived from an EMBL/GenBank/DDBJ whole genome shotgun (WGS) entry which is preliminary data.</text>
</comment>
<feature type="compositionally biased region" description="Acidic residues" evidence="3">
    <location>
        <begin position="708"/>
        <end position="728"/>
    </location>
</feature>
<dbReference type="SUPFAM" id="SSF50044">
    <property type="entry name" value="SH3-domain"/>
    <property type="match status" value="1"/>
</dbReference>
<dbReference type="PROSITE" id="PS50002">
    <property type="entry name" value="SH3"/>
    <property type="match status" value="1"/>
</dbReference>
<reference evidence="5 6" key="1">
    <citation type="submission" date="2023-08" db="EMBL/GenBank/DDBJ databases">
        <authorList>
            <person name="Palmer J.M."/>
        </authorList>
    </citation>
    <scope>NUCLEOTIDE SEQUENCE [LARGE SCALE GENOMIC DNA]</scope>
    <source>
        <strain evidence="5 6">TWF481</strain>
    </source>
</reference>
<dbReference type="InterPro" id="IPR001452">
    <property type="entry name" value="SH3_domain"/>
</dbReference>
<feature type="compositionally biased region" description="Basic and acidic residues" evidence="3">
    <location>
        <begin position="498"/>
        <end position="512"/>
    </location>
</feature>
<feature type="compositionally biased region" description="Basic and acidic residues" evidence="3">
    <location>
        <begin position="243"/>
        <end position="254"/>
    </location>
</feature>